<gene>
    <name evidence="1" type="ORF">JKP88DRAFT_327615</name>
</gene>
<protein>
    <submittedName>
        <fullName evidence="1">Uncharacterized protein</fullName>
    </submittedName>
</protein>
<organism evidence="1 2">
    <name type="scientific">Tribonema minus</name>
    <dbReference type="NCBI Taxonomy" id="303371"/>
    <lineage>
        <taxon>Eukaryota</taxon>
        <taxon>Sar</taxon>
        <taxon>Stramenopiles</taxon>
        <taxon>Ochrophyta</taxon>
        <taxon>PX clade</taxon>
        <taxon>Xanthophyceae</taxon>
        <taxon>Tribonematales</taxon>
        <taxon>Tribonemataceae</taxon>
        <taxon>Tribonema</taxon>
    </lineage>
</organism>
<keyword evidence="2" id="KW-1185">Reference proteome</keyword>
<name>A0A836CAE0_9STRA</name>
<comment type="caution">
    <text evidence="1">The sequence shown here is derived from an EMBL/GenBank/DDBJ whole genome shotgun (WGS) entry which is preliminary data.</text>
</comment>
<accession>A0A836CAE0</accession>
<dbReference type="EMBL" id="JAFCMP010000501">
    <property type="protein sequence ID" value="KAG5179050.1"/>
    <property type="molecule type" value="Genomic_DNA"/>
</dbReference>
<dbReference type="Proteomes" id="UP000664859">
    <property type="component" value="Unassembled WGS sequence"/>
</dbReference>
<proteinExistence type="predicted"/>
<evidence type="ECO:0000313" key="2">
    <source>
        <dbReference type="Proteomes" id="UP000664859"/>
    </source>
</evidence>
<dbReference type="AlphaFoldDB" id="A0A836CAE0"/>
<sequence length="288" mass="30999">MKVLPPTGADYICQTTNLAMGIVRRLVSIPALYTQIKKNCPTHLIVAGGSDEIAPERRRCVSQQLSPVLCLACASMRIVACLASIWCYRSWPLLAFGIIVAAYALDVWGQAIASSLRPPAEDDLMCIMLAIVGDRATVVSVVGTLVHMLPLWAPILICIILLDQASALLQAAASWPRKPPHSHCGSDADIEFAAMLQRRAPLLLMSVCAGNEAFLLWLYFNGQSGSQEASVLSGHPMLVVLAACCAARQALSAVQVLTSLGRIYQSSFINASCRAMREIRSDGSPHVK</sequence>
<reference evidence="1" key="1">
    <citation type="submission" date="2021-02" db="EMBL/GenBank/DDBJ databases">
        <title>First Annotated Genome of the Yellow-green Alga Tribonema minus.</title>
        <authorList>
            <person name="Mahan K.M."/>
        </authorList>
    </citation>
    <scope>NUCLEOTIDE SEQUENCE</scope>
    <source>
        <strain evidence="1">UTEX B ZZ1240</strain>
    </source>
</reference>
<evidence type="ECO:0000313" key="1">
    <source>
        <dbReference type="EMBL" id="KAG5179050.1"/>
    </source>
</evidence>